<comment type="caution">
    <text evidence="2">The sequence shown here is derived from an EMBL/GenBank/DDBJ whole genome shotgun (WGS) entry which is preliminary data.</text>
</comment>
<evidence type="ECO:0000313" key="2">
    <source>
        <dbReference type="EMBL" id="KAJ1108276.1"/>
    </source>
</evidence>
<dbReference type="AlphaFoldDB" id="A0AAV7MX31"/>
<accession>A0AAV7MX31</accession>
<evidence type="ECO:0000313" key="3">
    <source>
        <dbReference type="Proteomes" id="UP001066276"/>
    </source>
</evidence>
<protein>
    <submittedName>
        <fullName evidence="2">Uncharacterized protein</fullName>
    </submittedName>
</protein>
<organism evidence="2 3">
    <name type="scientific">Pleurodeles waltl</name>
    <name type="common">Iberian ribbed newt</name>
    <dbReference type="NCBI Taxonomy" id="8319"/>
    <lineage>
        <taxon>Eukaryota</taxon>
        <taxon>Metazoa</taxon>
        <taxon>Chordata</taxon>
        <taxon>Craniata</taxon>
        <taxon>Vertebrata</taxon>
        <taxon>Euteleostomi</taxon>
        <taxon>Amphibia</taxon>
        <taxon>Batrachia</taxon>
        <taxon>Caudata</taxon>
        <taxon>Salamandroidea</taxon>
        <taxon>Salamandridae</taxon>
        <taxon>Pleurodelinae</taxon>
        <taxon>Pleurodeles</taxon>
    </lineage>
</organism>
<feature type="region of interest" description="Disordered" evidence="1">
    <location>
        <begin position="1"/>
        <end position="53"/>
    </location>
</feature>
<dbReference type="Proteomes" id="UP001066276">
    <property type="component" value="Chromosome 9"/>
</dbReference>
<name>A0AAV7MX31_PLEWA</name>
<sequence length="70" mass="7374">MPRPASPGARPTGPPGQSIAPQYSDQQEAHRCGDLTTGGPPARNGKSGMAEPMRHASHLFPAWSEHLGTM</sequence>
<evidence type="ECO:0000256" key="1">
    <source>
        <dbReference type="SAM" id="MobiDB-lite"/>
    </source>
</evidence>
<reference evidence="2" key="1">
    <citation type="journal article" date="2022" name="bioRxiv">
        <title>Sequencing and chromosome-scale assembly of the giantPleurodeles waltlgenome.</title>
        <authorList>
            <person name="Brown T."/>
            <person name="Elewa A."/>
            <person name="Iarovenko S."/>
            <person name="Subramanian E."/>
            <person name="Araus A.J."/>
            <person name="Petzold A."/>
            <person name="Susuki M."/>
            <person name="Suzuki K.-i.T."/>
            <person name="Hayashi T."/>
            <person name="Toyoda A."/>
            <person name="Oliveira C."/>
            <person name="Osipova E."/>
            <person name="Leigh N.D."/>
            <person name="Simon A."/>
            <person name="Yun M.H."/>
        </authorList>
    </citation>
    <scope>NUCLEOTIDE SEQUENCE</scope>
    <source>
        <strain evidence="2">20211129_DDA</strain>
        <tissue evidence="2">Liver</tissue>
    </source>
</reference>
<gene>
    <name evidence="2" type="ORF">NDU88_005656</name>
</gene>
<keyword evidence="3" id="KW-1185">Reference proteome</keyword>
<dbReference type="EMBL" id="JANPWB010000013">
    <property type="protein sequence ID" value="KAJ1108276.1"/>
    <property type="molecule type" value="Genomic_DNA"/>
</dbReference>
<proteinExistence type="predicted"/>